<sequence>MDKKQRTLKLATLLGYTFGTEYQAYAVHYVHVVGHILSYYLVW</sequence>
<proteinExistence type="predicted"/>
<dbReference type="EMBL" id="CACVAQ010000402">
    <property type="protein sequence ID" value="CAA6827478.1"/>
    <property type="molecule type" value="Genomic_DNA"/>
</dbReference>
<reference evidence="1" key="1">
    <citation type="submission" date="2020-01" db="EMBL/GenBank/DDBJ databases">
        <authorList>
            <person name="Meier V. D."/>
            <person name="Meier V D."/>
        </authorList>
    </citation>
    <scope>NUCLEOTIDE SEQUENCE</scope>
    <source>
        <strain evidence="1">HLG_WM_MAG_10</strain>
    </source>
</reference>
<protein>
    <submittedName>
        <fullName evidence="1">Uncharacterized protein</fullName>
    </submittedName>
</protein>
<accession>A0A6S6UGI4</accession>
<gene>
    <name evidence="1" type="ORF">HELGO_WM21549</name>
</gene>
<evidence type="ECO:0000313" key="1">
    <source>
        <dbReference type="EMBL" id="CAA6827478.1"/>
    </source>
</evidence>
<name>A0A6S6UGI4_9BACT</name>
<dbReference type="AlphaFoldDB" id="A0A6S6UGI4"/>
<organism evidence="1">
    <name type="scientific">uncultured Aureispira sp</name>
    <dbReference type="NCBI Taxonomy" id="1331704"/>
    <lineage>
        <taxon>Bacteria</taxon>
        <taxon>Pseudomonadati</taxon>
        <taxon>Bacteroidota</taxon>
        <taxon>Saprospiria</taxon>
        <taxon>Saprospirales</taxon>
        <taxon>Saprospiraceae</taxon>
        <taxon>Aureispira</taxon>
        <taxon>environmental samples</taxon>
    </lineage>
</organism>